<dbReference type="AlphaFoldDB" id="A0A7Y8JNQ9"/>
<dbReference type="Proteomes" id="UP000537188">
    <property type="component" value="Unassembled WGS sequence"/>
</dbReference>
<dbReference type="RefSeq" id="WP_177041990.1">
    <property type="nucleotide sequence ID" value="NZ_JACAOQ010000021.1"/>
</dbReference>
<accession>A0A7Y8JNQ9</accession>
<reference evidence="4 5" key="1">
    <citation type="submission" date="2020-04" db="EMBL/GenBank/DDBJ databases">
        <title>Molecular characterization of pseudomonads from Agaricus bisporus reveal novel blotch 2 pathogens in Western Europe.</title>
        <authorList>
            <person name="Taparia T."/>
            <person name="Krijger M."/>
            <person name="Haynes E."/>
            <person name="Elpinstone J.G."/>
            <person name="Noble R."/>
            <person name="Van Der Wolf J."/>
        </authorList>
    </citation>
    <scope>NUCLEOTIDE SEQUENCE [LARGE SCALE GENOMIC DNA]</scope>
    <source>
        <strain evidence="3 5">IPO3781</strain>
        <strain evidence="2 4">IPO3782</strain>
    </source>
</reference>
<dbReference type="EMBL" id="JACARF010000046">
    <property type="protein sequence ID" value="NWE79024.1"/>
    <property type="molecule type" value="Genomic_DNA"/>
</dbReference>
<sequence length="76" mass="8301">MLLQALGNFYMGVGMLLGGGSASQPINQHCDKSKRGEPASRRELEARLANLESVQYSHSQPRNSITINNSNTLVSR</sequence>
<organism evidence="2 4">
    <name type="scientific">Pseudomonas yamanorum</name>
    <dbReference type="NCBI Taxonomy" id="515393"/>
    <lineage>
        <taxon>Bacteria</taxon>
        <taxon>Pseudomonadati</taxon>
        <taxon>Pseudomonadota</taxon>
        <taxon>Gammaproteobacteria</taxon>
        <taxon>Pseudomonadales</taxon>
        <taxon>Pseudomonadaceae</taxon>
        <taxon>Pseudomonas</taxon>
    </lineage>
</organism>
<dbReference type="EMBL" id="JACARG010000013">
    <property type="protein sequence ID" value="NWE12692.1"/>
    <property type="molecule type" value="Genomic_DNA"/>
</dbReference>
<gene>
    <name evidence="2" type="ORF">HX822_07055</name>
    <name evidence="3" type="ORF">HX828_26045</name>
</gene>
<evidence type="ECO:0000313" key="2">
    <source>
        <dbReference type="EMBL" id="NWE12692.1"/>
    </source>
</evidence>
<evidence type="ECO:0000313" key="4">
    <source>
        <dbReference type="Proteomes" id="UP000531950"/>
    </source>
</evidence>
<evidence type="ECO:0000256" key="1">
    <source>
        <dbReference type="SAM" id="MobiDB-lite"/>
    </source>
</evidence>
<comment type="caution">
    <text evidence="2">The sequence shown here is derived from an EMBL/GenBank/DDBJ whole genome shotgun (WGS) entry which is preliminary data.</text>
</comment>
<name>A0A7Y8JNQ9_9PSED</name>
<dbReference type="Proteomes" id="UP000531950">
    <property type="component" value="Unassembled WGS sequence"/>
</dbReference>
<proteinExistence type="predicted"/>
<protein>
    <submittedName>
        <fullName evidence="2">Type III secretion protein</fullName>
    </submittedName>
</protein>
<evidence type="ECO:0000313" key="5">
    <source>
        <dbReference type="Proteomes" id="UP000537188"/>
    </source>
</evidence>
<evidence type="ECO:0000313" key="3">
    <source>
        <dbReference type="EMBL" id="NWE79024.1"/>
    </source>
</evidence>
<feature type="region of interest" description="Disordered" evidence="1">
    <location>
        <begin position="53"/>
        <end position="76"/>
    </location>
</feature>